<keyword evidence="2" id="KW-1133">Transmembrane helix</keyword>
<dbReference type="EMBL" id="JAEHOH010000006">
    <property type="protein sequence ID" value="MBK0418337.1"/>
    <property type="molecule type" value="Genomic_DNA"/>
</dbReference>
<comment type="caution">
    <text evidence="3">The sequence shown here is derived from an EMBL/GenBank/DDBJ whole genome shotgun (WGS) entry which is preliminary data.</text>
</comment>
<dbReference type="RefSeq" id="WP_200114408.1">
    <property type="nucleotide sequence ID" value="NZ_JAEHOH010000006.1"/>
</dbReference>
<keyword evidence="4" id="KW-1185">Reference proteome</keyword>
<accession>A0A934UUW4</accession>
<evidence type="ECO:0000256" key="1">
    <source>
        <dbReference type="SAM" id="MobiDB-lite"/>
    </source>
</evidence>
<proteinExistence type="predicted"/>
<evidence type="ECO:0000313" key="4">
    <source>
        <dbReference type="Proteomes" id="UP000608530"/>
    </source>
</evidence>
<gene>
    <name evidence="3" type="ORF">JD276_04735</name>
</gene>
<reference evidence="3" key="1">
    <citation type="submission" date="2020-12" db="EMBL/GenBank/DDBJ databases">
        <title>Leucobacter sp. CAS1, isolated from Chromium sludge.</title>
        <authorList>
            <person name="Xu Z."/>
        </authorList>
    </citation>
    <scope>NUCLEOTIDE SEQUENCE</scope>
    <source>
        <strain evidence="3">CSA1</strain>
    </source>
</reference>
<dbReference type="Proteomes" id="UP000608530">
    <property type="component" value="Unassembled WGS sequence"/>
</dbReference>
<evidence type="ECO:0000313" key="3">
    <source>
        <dbReference type="EMBL" id="MBK0418337.1"/>
    </source>
</evidence>
<feature type="region of interest" description="Disordered" evidence="1">
    <location>
        <begin position="66"/>
        <end position="104"/>
    </location>
</feature>
<feature type="transmembrane region" description="Helical" evidence="2">
    <location>
        <begin position="26"/>
        <end position="46"/>
    </location>
</feature>
<feature type="compositionally biased region" description="Basic and acidic residues" evidence="1">
    <location>
        <begin position="66"/>
        <end position="82"/>
    </location>
</feature>
<dbReference type="AlphaFoldDB" id="A0A934UUW4"/>
<name>A0A934UUW4_9MICO</name>
<evidence type="ECO:0000256" key="2">
    <source>
        <dbReference type="SAM" id="Phobius"/>
    </source>
</evidence>
<sequence>MTFAAAALFAAEDAQFDPDTVSPGAVGFLMTGLLAVAVILLGVNLVRRLRRSQYRAEIREELEAELAARDAEEVRETGEARGADGGSPDAGPQGRPETGDEPRS</sequence>
<protein>
    <submittedName>
        <fullName evidence="3">Uncharacterized protein</fullName>
    </submittedName>
</protein>
<organism evidence="3 4">
    <name type="scientific">Leucobacter chromiisoli</name>
    <dbReference type="NCBI Taxonomy" id="2796471"/>
    <lineage>
        <taxon>Bacteria</taxon>
        <taxon>Bacillati</taxon>
        <taxon>Actinomycetota</taxon>
        <taxon>Actinomycetes</taxon>
        <taxon>Micrococcales</taxon>
        <taxon>Microbacteriaceae</taxon>
        <taxon>Leucobacter</taxon>
    </lineage>
</organism>
<keyword evidence="2" id="KW-0812">Transmembrane</keyword>
<keyword evidence="2" id="KW-0472">Membrane</keyword>